<comment type="subcellular location">
    <subcellularLocation>
        <location evidence="1">Membrane</location>
        <topology evidence="1">Multi-pass membrane protein</topology>
    </subcellularLocation>
</comment>
<dbReference type="AlphaFoldDB" id="A0AAV4A4J8"/>
<dbReference type="GO" id="GO:0005524">
    <property type="term" value="F:ATP binding"/>
    <property type="evidence" value="ECO:0007669"/>
    <property type="project" value="UniProtKB-KW"/>
</dbReference>
<evidence type="ECO:0000256" key="4">
    <source>
        <dbReference type="ARBA" id="ARBA00022741"/>
    </source>
</evidence>
<evidence type="ECO:0000256" key="3">
    <source>
        <dbReference type="ARBA" id="ARBA00022692"/>
    </source>
</evidence>
<evidence type="ECO:0000313" key="10">
    <source>
        <dbReference type="EMBL" id="GFO01558.1"/>
    </source>
</evidence>
<dbReference type="PANTHER" id="PTHR24223">
    <property type="entry name" value="ATP-BINDING CASSETTE SUB-FAMILY C"/>
    <property type="match status" value="1"/>
</dbReference>
<keyword evidence="7 8" id="KW-0472">Membrane</keyword>
<dbReference type="PROSITE" id="PS00211">
    <property type="entry name" value="ABC_TRANSPORTER_1"/>
    <property type="match status" value="1"/>
</dbReference>
<dbReference type="GO" id="GO:0042626">
    <property type="term" value="F:ATPase-coupled transmembrane transporter activity"/>
    <property type="evidence" value="ECO:0007669"/>
    <property type="project" value="TreeGrafter"/>
</dbReference>
<dbReference type="InterPro" id="IPR027417">
    <property type="entry name" value="P-loop_NTPase"/>
</dbReference>
<organism evidence="10 11">
    <name type="scientific">Plakobranchus ocellatus</name>
    <dbReference type="NCBI Taxonomy" id="259542"/>
    <lineage>
        <taxon>Eukaryota</taxon>
        <taxon>Metazoa</taxon>
        <taxon>Spiralia</taxon>
        <taxon>Lophotrochozoa</taxon>
        <taxon>Mollusca</taxon>
        <taxon>Gastropoda</taxon>
        <taxon>Heterobranchia</taxon>
        <taxon>Euthyneura</taxon>
        <taxon>Panpulmonata</taxon>
        <taxon>Sacoglossa</taxon>
        <taxon>Placobranchoidea</taxon>
        <taxon>Plakobranchidae</taxon>
        <taxon>Plakobranchus</taxon>
    </lineage>
</organism>
<keyword evidence="5" id="KW-0067">ATP-binding</keyword>
<accession>A0AAV4A4J8</accession>
<dbReference type="Proteomes" id="UP000735302">
    <property type="component" value="Unassembled WGS sequence"/>
</dbReference>
<proteinExistence type="predicted"/>
<keyword evidence="6 8" id="KW-1133">Transmembrane helix</keyword>
<keyword evidence="4" id="KW-0547">Nucleotide-binding</keyword>
<dbReference type="InterPro" id="IPR003439">
    <property type="entry name" value="ABC_transporter-like_ATP-bd"/>
</dbReference>
<evidence type="ECO:0000256" key="8">
    <source>
        <dbReference type="SAM" id="Phobius"/>
    </source>
</evidence>
<sequence>MDLLSGDVALTPGNVAYVPQQAWVTNTTLRENITFGSSFEQDRYNSVLEACALTEDFKTFPAEDLTEVGERGANLSGGQRQRVSLARAVYNQADLVLLDAPLSAVDAHVAGHIFQHCVLGHLKASGRTVVLVSHHLKYLKECDEIIVMKDGAVAEQGSHEQLMSNGREYANLVSHFTDENNESENRKAEAAAFKPFHAKQANRGNSKPRFNPANFRPSAGNDKVFMGGKRPVLPDKLMKEERMGRGGLQMSSITQYIGYMGGACAGLLLLLSFCLPVAAVTLVSWFLSYWLEQGGGVSRLHGMESISADTPNISLTLFLLTSRIPILFCLELTSMYCGSFDPCC</sequence>
<keyword evidence="11" id="KW-1185">Reference proteome</keyword>
<comment type="caution">
    <text evidence="10">The sequence shown here is derived from an EMBL/GenBank/DDBJ whole genome shotgun (WGS) entry which is preliminary data.</text>
</comment>
<evidence type="ECO:0000256" key="1">
    <source>
        <dbReference type="ARBA" id="ARBA00004141"/>
    </source>
</evidence>
<dbReference type="SUPFAM" id="SSF52540">
    <property type="entry name" value="P-loop containing nucleoside triphosphate hydrolases"/>
    <property type="match status" value="1"/>
</dbReference>
<dbReference type="GO" id="GO:0016020">
    <property type="term" value="C:membrane"/>
    <property type="evidence" value="ECO:0007669"/>
    <property type="project" value="UniProtKB-SubCell"/>
</dbReference>
<dbReference type="PANTHER" id="PTHR24223:SF447">
    <property type="entry name" value="MULTIDRUG RESISTANCE-ASSOCIATED PROTEIN 5"/>
    <property type="match status" value="1"/>
</dbReference>
<evidence type="ECO:0000256" key="5">
    <source>
        <dbReference type="ARBA" id="ARBA00022840"/>
    </source>
</evidence>
<evidence type="ECO:0000256" key="6">
    <source>
        <dbReference type="ARBA" id="ARBA00022989"/>
    </source>
</evidence>
<keyword evidence="3 8" id="KW-0812">Transmembrane</keyword>
<dbReference type="EMBL" id="BLXT01003401">
    <property type="protein sequence ID" value="GFO01558.1"/>
    <property type="molecule type" value="Genomic_DNA"/>
</dbReference>
<dbReference type="InterPro" id="IPR017871">
    <property type="entry name" value="ABC_transporter-like_CS"/>
</dbReference>
<dbReference type="InterPro" id="IPR050173">
    <property type="entry name" value="ABC_transporter_C-like"/>
</dbReference>
<feature type="domain" description="ABC transporter" evidence="9">
    <location>
        <begin position="1"/>
        <end position="175"/>
    </location>
</feature>
<dbReference type="CDD" id="cd03250">
    <property type="entry name" value="ABCC_MRP_domain1"/>
    <property type="match status" value="1"/>
</dbReference>
<dbReference type="Gene3D" id="3.40.50.300">
    <property type="entry name" value="P-loop containing nucleotide triphosphate hydrolases"/>
    <property type="match status" value="1"/>
</dbReference>
<feature type="transmembrane region" description="Helical" evidence="8">
    <location>
        <begin position="267"/>
        <end position="291"/>
    </location>
</feature>
<dbReference type="GO" id="GO:0016887">
    <property type="term" value="F:ATP hydrolysis activity"/>
    <property type="evidence" value="ECO:0007669"/>
    <property type="project" value="InterPro"/>
</dbReference>
<evidence type="ECO:0000256" key="2">
    <source>
        <dbReference type="ARBA" id="ARBA00022448"/>
    </source>
</evidence>
<keyword evidence="2" id="KW-0813">Transport</keyword>
<reference evidence="10 11" key="1">
    <citation type="journal article" date="2021" name="Elife">
        <title>Chloroplast acquisition without the gene transfer in kleptoplastic sea slugs, Plakobranchus ocellatus.</title>
        <authorList>
            <person name="Maeda T."/>
            <person name="Takahashi S."/>
            <person name="Yoshida T."/>
            <person name="Shimamura S."/>
            <person name="Takaki Y."/>
            <person name="Nagai Y."/>
            <person name="Toyoda A."/>
            <person name="Suzuki Y."/>
            <person name="Arimoto A."/>
            <person name="Ishii H."/>
            <person name="Satoh N."/>
            <person name="Nishiyama T."/>
            <person name="Hasebe M."/>
            <person name="Maruyama T."/>
            <person name="Minagawa J."/>
            <person name="Obokata J."/>
            <person name="Shigenobu S."/>
        </authorList>
    </citation>
    <scope>NUCLEOTIDE SEQUENCE [LARGE SCALE GENOMIC DNA]</scope>
</reference>
<dbReference type="PROSITE" id="PS50893">
    <property type="entry name" value="ABC_TRANSPORTER_2"/>
    <property type="match status" value="1"/>
</dbReference>
<gene>
    <name evidence="10" type="ORF">PoB_002806300</name>
</gene>
<evidence type="ECO:0000313" key="11">
    <source>
        <dbReference type="Proteomes" id="UP000735302"/>
    </source>
</evidence>
<name>A0AAV4A4J8_9GAST</name>
<protein>
    <submittedName>
        <fullName evidence="10">Multidrug resistance-associated protein 5</fullName>
    </submittedName>
</protein>
<dbReference type="Pfam" id="PF00005">
    <property type="entry name" value="ABC_tran"/>
    <property type="match status" value="1"/>
</dbReference>
<dbReference type="FunFam" id="3.40.50.300:FF:000997">
    <property type="entry name" value="Multidrug resistance-associated protein 1"/>
    <property type="match status" value="1"/>
</dbReference>
<evidence type="ECO:0000256" key="7">
    <source>
        <dbReference type="ARBA" id="ARBA00023136"/>
    </source>
</evidence>
<evidence type="ECO:0000259" key="9">
    <source>
        <dbReference type="PROSITE" id="PS50893"/>
    </source>
</evidence>